<keyword evidence="3" id="KW-1185">Reference proteome</keyword>
<dbReference type="Pfam" id="PF00535">
    <property type="entry name" value="Glycos_transf_2"/>
    <property type="match status" value="1"/>
</dbReference>
<evidence type="ECO:0000259" key="1">
    <source>
        <dbReference type="Pfam" id="PF00535"/>
    </source>
</evidence>
<dbReference type="InterPro" id="IPR001173">
    <property type="entry name" value="Glyco_trans_2-like"/>
</dbReference>
<dbReference type="Gene3D" id="3.90.550.10">
    <property type="entry name" value="Spore Coat Polysaccharide Biosynthesis Protein SpsA, Chain A"/>
    <property type="match status" value="1"/>
</dbReference>
<feature type="domain" description="Glycosyltransferase 2-like" evidence="1">
    <location>
        <begin position="7"/>
        <end position="188"/>
    </location>
</feature>
<dbReference type="InterPro" id="IPR029044">
    <property type="entry name" value="Nucleotide-diphossugar_trans"/>
</dbReference>
<name>A0A840F7A4_9SPHN</name>
<gene>
    <name evidence="2" type="ORF">GGQ80_003060</name>
</gene>
<dbReference type="RefSeq" id="WP_183986339.1">
    <property type="nucleotide sequence ID" value="NZ_JACIEV010000009.1"/>
</dbReference>
<dbReference type="Proteomes" id="UP000529795">
    <property type="component" value="Unassembled WGS sequence"/>
</dbReference>
<protein>
    <recommendedName>
        <fullName evidence="1">Glycosyltransferase 2-like domain-containing protein</fullName>
    </recommendedName>
</protein>
<dbReference type="PANTHER" id="PTHR43179:SF7">
    <property type="entry name" value="RHAMNOSYLTRANSFERASE WBBL"/>
    <property type="match status" value="1"/>
</dbReference>
<organism evidence="2 3">
    <name type="scientific">Sphingomonas jinjuensis</name>
    <dbReference type="NCBI Taxonomy" id="535907"/>
    <lineage>
        <taxon>Bacteria</taxon>
        <taxon>Pseudomonadati</taxon>
        <taxon>Pseudomonadota</taxon>
        <taxon>Alphaproteobacteria</taxon>
        <taxon>Sphingomonadales</taxon>
        <taxon>Sphingomonadaceae</taxon>
        <taxon>Sphingomonas</taxon>
    </lineage>
</organism>
<dbReference type="PANTHER" id="PTHR43179">
    <property type="entry name" value="RHAMNOSYLTRANSFERASE WBBL"/>
    <property type="match status" value="1"/>
</dbReference>
<dbReference type="EMBL" id="JACIEV010000009">
    <property type="protein sequence ID" value="MBB4155143.1"/>
    <property type="molecule type" value="Genomic_DNA"/>
</dbReference>
<evidence type="ECO:0000313" key="3">
    <source>
        <dbReference type="Proteomes" id="UP000529795"/>
    </source>
</evidence>
<sequence>MTTTVDIVIVNWNAGALLRRSIESIAAHGGSRVAKVVVVDNGSTDGSDDVDVEGVPLEIVRTGRNLGFGKACNIGVARGTAPFVLFFNPDAELAAGTIDAALDYMTSPAGQGVGVCGIRLVDEDGHAHRHCARFPTARTFLGNSLGLTRALKRWFPPVLMVDFDHLADRSVDHVMGAFYLMPRRVFDEVGGFDEDFFVYLEDLDLSARVKAAGYRIEYLSGLVAYHKQGGTSEKVKAHRLFYSLKSNAVYVAKHLPPAAAATVIGVTYLVEPLSRTVRGVLRASPEEVWFTWRGFGMLYRDLPATLSTLRSIAKRRRSERIPLGERP</sequence>
<evidence type="ECO:0000313" key="2">
    <source>
        <dbReference type="EMBL" id="MBB4155143.1"/>
    </source>
</evidence>
<accession>A0A840F7A4</accession>
<comment type="caution">
    <text evidence="2">The sequence shown here is derived from an EMBL/GenBank/DDBJ whole genome shotgun (WGS) entry which is preliminary data.</text>
</comment>
<dbReference type="CDD" id="cd04186">
    <property type="entry name" value="GT_2_like_c"/>
    <property type="match status" value="1"/>
</dbReference>
<reference evidence="2 3" key="1">
    <citation type="submission" date="2020-08" db="EMBL/GenBank/DDBJ databases">
        <title>Genomic Encyclopedia of Type Strains, Phase IV (KMG-IV): sequencing the most valuable type-strain genomes for metagenomic binning, comparative biology and taxonomic classification.</title>
        <authorList>
            <person name="Goeker M."/>
        </authorList>
    </citation>
    <scope>NUCLEOTIDE SEQUENCE [LARGE SCALE GENOMIC DNA]</scope>
    <source>
        <strain evidence="2 3">YC6723</strain>
    </source>
</reference>
<dbReference type="SUPFAM" id="SSF53448">
    <property type="entry name" value="Nucleotide-diphospho-sugar transferases"/>
    <property type="match status" value="1"/>
</dbReference>
<dbReference type="AlphaFoldDB" id="A0A840F7A4"/>
<proteinExistence type="predicted"/>